<dbReference type="PROSITE" id="PS50005">
    <property type="entry name" value="TPR"/>
    <property type="match status" value="2"/>
</dbReference>
<feature type="repeat" description="TPR" evidence="8">
    <location>
        <begin position="346"/>
        <end position="379"/>
    </location>
</feature>
<dbReference type="CTD" id="20229587"/>
<dbReference type="STRING" id="225164.V4ALQ1"/>
<feature type="region of interest" description="Disordered" evidence="9">
    <location>
        <begin position="1"/>
        <end position="41"/>
    </location>
</feature>
<evidence type="ECO:0000256" key="8">
    <source>
        <dbReference type="PROSITE-ProRule" id="PRU00339"/>
    </source>
</evidence>
<dbReference type="AlphaFoldDB" id="V4ALQ1"/>
<dbReference type="HOGENOM" id="CLU_013615_13_1_1"/>
<protein>
    <recommendedName>
        <fullName evidence="2 7">peptidylprolyl isomerase</fullName>
        <ecNumber evidence="2 7">5.2.1.8</ecNumber>
    </recommendedName>
</protein>
<dbReference type="InterPro" id="IPR050754">
    <property type="entry name" value="FKBP4/5/8-like"/>
</dbReference>
<dbReference type="OrthoDB" id="433738at2759"/>
<dbReference type="PANTHER" id="PTHR46512:SF9">
    <property type="entry name" value="PEPTIDYLPROLYL ISOMERASE"/>
    <property type="match status" value="1"/>
</dbReference>
<evidence type="ECO:0000256" key="7">
    <source>
        <dbReference type="PROSITE-ProRule" id="PRU00277"/>
    </source>
</evidence>
<feature type="repeat" description="TPR" evidence="8">
    <location>
        <begin position="312"/>
        <end position="345"/>
    </location>
</feature>
<dbReference type="InterPro" id="IPR001179">
    <property type="entry name" value="PPIase_FKBP_dom"/>
</dbReference>
<evidence type="ECO:0000256" key="3">
    <source>
        <dbReference type="ARBA" id="ARBA00022737"/>
    </source>
</evidence>
<organism evidence="11 12">
    <name type="scientific">Lottia gigantea</name>
    <name type="common">Giant owl limpet</name>
    <dbReference type="NCBI Taxonomy" id="225164"/>
    <lineage>
        <taxon>Eukaryota</taxon>
        <taxon>Metazoa</taxon>
        <taxon>Spiralia</taxon>
        <taxon>Lophotrochozoa</taxon>
        <taxon>Mollusca</taxon>
        <taxon>Gastropoda</taxon>
        <taxon>Patellogastropoda</taxon>
        <taxon>Lottioidea</taxon>
        <taxon>Lottiidae</taxon>
        <taxon>Lottia</taxon>
    </lineage>
</organism>
<dbReference type="FunFam" id="1.25.40.10:FF:000008">
    <property type="entry name" value="Peptidylprolyl isomerase"/>
    <property type="match status" value="1"/>
</dbReference>
<evidence type="ECO:0000313" key="12">
    <source>
        <dbReference type="Proteomes" id="UP000030746"/>
    </source>
</evidence>
<dbReference type="InterPro" id="IPR011990">
    <property type="entry name" value="TPR-like_helical_dom_sf"/>
</dbReference>
<dbReference type="KEGG" id="lgi:LOTGIDRAFT_102242"/>
<dbReference type="FunFam" id="3.10.50.40:FF:000056">
    <property type="entry name" value="Peptidylprolyl isomerase"/>
    <property type="match status" value="1"/>
</dbReference>
<evidence type="ECO:0000256" key="2">
    <source>
        <dbReference type="ARBA" id="ARBA00013194"/>
    </source>
</evidence>
<keyword evidence="12" id="KW-1185">Reference proteome</keyword>
<evidence type="ECO:0000259" key="10">
    <source>
        <dbReference type="PROSITE" id="PS50059"/>
    </source>
</evidence>
<dbReference type="InterPro" id="IPR046357">
    <property type="entry name" value="PPIase_dom_sf"/>
</dbReference>
<reference evidence="11 12" key="1">
    <citation type="journal article" date="2013" name="Nature">
        <title>Insights into bilaterian evolution from three spiralian genomes.</title>
        <authorList>
            <person name="Simakov O."/>
            <person name="Marletaz F."/>
            <person name="Cho S.J."/>
            <person name="Edsinger-Gonzales E."/>
            <person name="Havlak P."/>
            <person name="Hellsten U."/>
            <person name="Kuo D.H."/>
            <person name="Larsson T."/>
            <person name="Lv J."/>
            <person name="Arendt D."/>
            <person name="Savage R."/>
            <person name="Osoegawa K."/>
            <person name="de Jong P."/>
            <person name="Grimwood J."/>
            <person name="Chapman J.A."/>
            <person name="Shapiro H."/>
            <person name="Aerts A."/>
            <person name="Otillar R.P."/>
            <person name="Terry A.Y."/>
            <person name="Boore J.L."/>
            <person name="Grigoriev I.V."/>
            <person name="Lindberg D.R."/>
            <person name="Seaver E.C."/>
            <person name="Weisblat D.A."/>
            <person name="Putnam N.H."/>
            <person name="Rokhsar D.S."/>
        </authorList>
    </citation>
    <scope>NUCLEOTIDE SEQUENCE [LARGE SCALE GENOMIC DNA]</scope>
</reference>
<dbReference type="InterPro" id="IPR019734">
    <property type="entry name" value="TPR_rpt"/>
</dbReference>
<sequence>MSQDKSGETPEKIDLTPEKNGGVLKEILKAGDENEGSPSTGDKVFVHYVGTLLNGEKFDSSRDRGEKFEFTLGTGQVIKAWDLGVASMKKGEVSRLTCQSDYAYGDSGSPPKIPPKATLIFEVELFSWKGEDLTEKKNGGIIRSIKKQGDGFKTPKDGSTVNIHLVGKYKGRIFEERDVEFIVGEPEEQNVIEGIDIAVTKMKKGEKSVFKIAPTFAYGQVGNKDFDIPAEAHLEYEVYLSCFENAKEAYEMDPPEKLEQSEIMKAKGGNLVKAGKYLRAIKCYKKIIDYLEHETTSTLEEAEKTKRDFLMLAAHLNLALCYLKTEEFNSVCDECEKALEFDPKSTKAYFRRGQAYFSKHEYELAKANFEKVLECEPENKAAKNQIILSKQKIKQFKDKEKKTYSGMFTKFAQQDIKVG</sequence>
<dbReference type="Proteomes" id="UP000030746">
    <property type="component" value="Unassembled WGS sequence"/>
</dbReference>
<evidence type="ECO:0000256" key="9">
    <source>
        <dbReference type="SAM" id="MobiDB-lite"/>
    </source>
</evidence>
<dbReference type="SUPFAM" id="SSF54534">
    <property type="entry name" value="FKBP-like"/>
    <property type="match status" value="2"/>
</dbReference>
<gene>
    <name evidence="11" type="ORF">LOTGIDRAFT_102242</name>
</gene>
<dbReference type="PROSITE" id="PS50059">
    <property type="entry name" value="FKBP_PPIASE"/>
    <property type="match status" value="2"/>
</dbReference>
<dbReference type="Pfam" id="PF00254">
    <property type="entry name" value="FKBP_C"/>
    <property type="match status" value="2"/>
</dbReference>
<evidence type="ECO:0000256" key="4">
    <source>
        <dbReference type="ARBA" id="ARBA00022803"/>
    </source>
</evidence>
<comment type="catalytic activity">
    <reaction evidence="1 7">
        <text>[protein]-peptidylproline (omega=180) = [protein]-peptidylproline (omega=0)</text>
        <dbReference type="Rhea" id="RHEA:16237"/>
        <dbReference type="Rhea" id="RHEA-COMP:10747"/>
        <dbReference type="Rhea" id="RHEA-COMP:10748"/>
        <dbReference type="ChEBI" id="CHEBI:83833"/>
        <dbReference type="ChEBI" id="CHEBI:83834"/>
        <dbReference type="EC" id="5.2.1.8"/>
    </reaction>
</comment>
<dbReference type="PROSITE" id="PS50293">
    <property type="entry name" value="TPR_REGION"/>
    <property type="match status" value="1"/>
</dbReference>
<feature type="domain" description="PPIase FKBP-type" evidence="10">
    <location>
        <begin position="158"/>
        <end position="244"/>
    </location>
</feature>
<dbReference type="OMA" id="FGAEGNE"/>
<evidence type="ECO:0000256" key="6">
    <source>
        <dbReference type="ARBA" id="ARBA00023235"/>
    </source>
</evidence>
<name>V4ALQ1_LOTGI</name>
<accession>V4ALQ1</accession>
<feature type="domain" description="PPIase FKBP-type" evidence="10">
    <location>
        <begin position="41"/>
        <end position="129"/>
    </location>
</feature>
<evidence type="ECO:0000256" key="5">
    <source>
        <dbReference type="ARBA" id="ARBA00023110"/>
    </source>
</evidence>
<dbReference type="SUPFAM" id="SSF48452">
    <property type="entry name" value="TPR-like"/>
    <property type="match status" value="1"/>
</dbReference>
<dbReference type="SMART" id="SM00028">
    <property type="entry name" value="TPR"/>
    <property type="match status" value="3"/>
</dbReference>
<keyword evidence="6 7" id="KW-0413">Isomerase</keyword>
<dbReference type="Gene3D" id="1.25.40.10">
    <property type="entry name" value="Tetratricopeptide repeat domain"/>
    <property type="match status" value="1"/>
</dbReference>
<dbReference type="PANTHER" id="PTHR46512">
    <property type="entry name" value="PEPTIDYLPROLYL ISOMERASE"/>
    <property type="match status" value="1"/>
</dbReference>
<dbReference type="FunFam" id="3.10.50.40:FF:000013">
    <property type="entry name" value="Peptidylprolyl isomerase"/>
    <property type="match status" value="1"/>
</dbReference>
<dbReference type="GO" id="GO:0003755">
    <property type="term" value="F:peptidyl-prolyl cis-trans isomerase activity"/>
    <property type="evidence" value="ECO:0007669"/>
    <property type="project" value="UniProtKB-KW"/>
</dbReference>
<keyword evidence="4 8" id="KW-0802">TPR repeat</keyword>
<dbReference type="EC" id="5.2.1.8" evidence="2 7"/>
<dbReference type="RefSeq" id="XP_009043659.1">
    <property type="nucleotide sequence ID" value="XM_009045411.1"/>
</dbReference>
<dbReference type="Gene3D" id="3.10.50.40">
    <property type="match status" value="2"/>
</dbReference>
<evidence type="ECO:0000256" key="1">
    <source>
        <dbReference type="ARBA" id="ARBA00000971"/>
    </source>
</evidence>
<feature type="compositionally biased region" description="Basic and acidic residues" evidence="9">
    <location>
        <begin position="1"/>
        <end position="17"/>
    </location>
</feature>
<evidence type="ECO:0000313" key="11">
    <source>
        <dbReference type="EMBL" id="ESP05114.1"/>
    </source>
</evidence>
<keyword evidence="5 7" id="KW-0697">Rotamase</keyword>
<keyword evidence="3" id="KW-0677">Repeat</keyword>
<dbReference type="GeneID" id="20229587"/>
<dbReference type="EMBL" id="KB199650">
    <property type="protein sequence ID" value="ESP05114.1"/>
    <property type="molecule type" value="Genomic_DNA"/>
</dbReference>
<proteinExistence type="predicted"/>
<dbReference type="Pfam" id="PF00515">
    <property type="entry name" value="TPR_1"/>
    <property type="match status" value="1"/>
</dbReference>